<proteinExistence type="predicted"/>
<dbReference type="Pfam" id="PF02785">
    <property type="entry name" value="Biotin_carb_C"/>
    <property type="match status" value="1"/>
</dbReference>
<dbReference type="GO" id="GO:0004075">
    <property type="term" value="F:biotin carboxylase activity"/>
    <property type="evidence" value="ECO:0007669"/>
    <property type="project" value="UniProtKB-EC"/>
</dbReference>
<dbReference type="InterPro" id="IPR011761">
    <property type="entry name" value="ATP-grasp"/>
</dbReference>
<evidence type="ECO:0000256" key="5">
    <source>
        <dbReference type="ARBA" id="ARBA00022598"/>
    </source>
</evidence>
<keyword evidence="8 12" id="KW-0067">ATP-binding</keyword>
<reference evidence="16" key="2">
    <citation type="submission" date="2023-01" db="EMBL/GenBank/DDBJ databases">
        <authorList>
            <person name="Uljanovas D."/>
        </authorList>
    </citation>
    <scope>NUCLEOTIDE SEQUENCE</scope>
    <source>
        <strain evidence="16">W48</strain>
    </source>
</reference>
<keyword evidence="13" id="KW-0443">Lipid metabolism</keyword>
<keyword evidence="13" id="KW-0276">Fatty acid metabolism</keyword>
<comment type="pathway">
    <text evidence="2 13">Lipid metabolism; malonyl-CoA biosynthesis; malonyl-CoA from acetyl-CoA: step 1/1.</text>
</comment>
<evidence type="ECO:0000256" key="10">
    <source>
        <dbReference type="ARBA" id="ARBA00023267"/>
    </source>
</evidence>
<dbReference type="InterPro" id="IPR004549">
    <property type="entry name" value="Acetyl_CoA_COase_biotin_COase"/>
</dbReference>
<dbReference type="Pfam" id="PF02786">
    <property type="entry name" value="CPSase_L_D2"/>
    <property type="match status" value="1"/>
</dbReference>
<dbReference type="InterPro" id="IPR005481">
    <property type="entry name" value="BC-like_N"/>
</dbReference>
<dbReference type="SMART" id="SM00878">
    <property type="entry name" value="Biotin_carb_C"/>
    <property type="match status" value="1"/>
</dbReference>
<keyword evidence="13" id="KW-0444">Lipid biosynthesis</keyword>
<keyword evidence="9" id="KW-0460">Magnesium</keyword>
<sequence length="450" mass="50177">MAEIKKILIANRGEIVQRAVRTIREMGKKSVAIYSAGDKDASYLKHADEAICIGGAKSSESYLNIPAIITAAEITGCDAIFPGYGFLSENQDFVEICKLHNIKFIGPSVEVMEKMADKSKAKEEMIKAGVPVVPGSKGSVKTLEEGRTIAREIGYPIMAKAAAGGGGRGMRLIKTEEEFDQNFMAAASEALAAFGDGTMYLERFINNPRHIEVQVVGDSHGNAIHIGERDCSLQRRHQKVIEESPAILLNDETRAKLHEVAVKATKYLKYEGAGTFEFLADDKQNIYFMEMNTRLQVEHPVSEMVSGIDIIELMIKVAEGEKLPPQESIKFRGHAIECRITAENPNTFLPCPGRITQWMVPGGRNVRVDSHIYTGYVVPPYYDSMIGKLIVWGRDRNKAINIMKRALAEFEVEGIKTTIPFHKKMMENKDFISNNYDTKYLENYKGLDDL</sequence>
<comment type="catalytic activity">
    <reaction evidence="11 13">
        <text>N(6)-biotinyl-L-lysyl-[protein] + hydrogencarbonate + ATP = N(6)-carboxybiotinyl-L-lysyl-[protein] + ADP + phosphate + H(+)</text>
        <dbReference type="Rhea" id="RHEA:13501"/>
        <dbReference type="Rhea" id="RHEA-COMP:10505"/>
        <dbReference type="Rhea" id="RHEA-COMP:10506"/>
        <dbReference type="ChEBI" id="CHEBI:15378"/>
        <dbReference type="ChEBI" id="CHEBI:17544"/>
        <dbReference type="ChEBI" id="CHEBI:30616"/>
        <dbReference type="ChEBI" id="CHEBI:43474"/>
        <dbReference type="ChEBI" id="CHEBI:83144"/>
        <dbReference type="ChEBI" id="CHEBI:83145"/>
        <dbReference type="ChEBI" id="CHEBI:456216"/>
        <dbReference type="EC" id="6.3.4.14"/>
    </reaction>
</comment>
<dbReference type="SUPFAM" id="SSF52440">
    <property type="entry name" value="PreATP-grasp domain"/>
    <property type="match status" value="1"/>
</dbReference>
<evidence type="ECO:0000259" key="15">
    <source>
        <dbReference type="PROSITE" id="PS50979"/>
    </source>
</evidence>
<feature type="domain" description="Biotin carboxylation" evidence="15">
    <location>
        <begin position="3"/>
        <end position="446"/>
    </location>
</feature>
<feature type="domain" description="ATP-grasp" evidence="14">
    <location>
        <begin position="122"/>
        <end position="319"/>
    </location>
</feature>
<dbReference type="InterPro" id="IPR016185">
    <property type="entry name" value="PreATP-grasp_dom_sf"/>
</dbReference>
<evidence type="ECO:0000256" key="6">
    <source>
        <dbReference type="ARBA" id="ARBA00022723"/>
    </source>
</evidence>
<protein>
    <recommendedName>
        <fullName evidence="4 13">Biotin carboxylase</fullName>
        <ecNumber evidence="4 13">6.3.4.14</ecNumber>
    </recommendedName>
    <alternativeName>
        <fullName evidence="13">Acetyl-coenzyme A carboxylase biotin carboxylase subunit A</fullName>
    </alternativeName>
</protein>
<dbReference type="InterPro" id="IPR005479">
    <property type="entry name" value="CPAse_ATP-bd"/>
</dbReference>
<organism evidence="16 17">
    <name type="scientific">Aliarcobacter butzleri</name>
    <dbReference type="NCBI Taxonomy" id="28197"/>
    <lineage>
        <taxon>Bacteria</taxon>
        <taxon>Pseudomonadati</taxon>
        <taxon>Campylobacterota</taxon>
        <taxon>Epsilonproteobacteria</taxon>
        <taxon>Campylobacterales</taxon>
        <taxon>Arcobacteraceae</taxon>
        <taxon>Aliarcobacter</taxon>
    </lineage>
</organism>
<name>A0AAW7Q5L6_9BACT</name>
<dbReference type="GO" id="GO:0046872">
    <property type="term" value="F:metal ion binding"/>
    <property type="evidence" value="ECO:0007669"/>
    <property type="project" value="UniProtKB-KW"/>
</dbReference>
<evidence type="ECO:0000256" key="12">
    <source>
        <dbReference type="PROSITE-ProRule" id="PRU00409"/>
    </source>
</evidence>
<comment type="caution">
    <text evidence="16">The sequence shown here is derived from an EMBL/GenBank/DDBJ whole genome shotgun (WGS) entry which is preliminary data.</text>
</comment>
<dbReference type="NCBIfam" id="NF006367">
    <property type="entry name" value="PRK08591.1"/>
    <property type="match status" value="1"/>
</dbReference>
<dbReference type="FunFam" id="3.40.50.20:FF:000010">
    <property type="entry name" value="Propionyl-CoA carboxylase subunit alpha"/>
    <property type="match status" value="1"/>
</dbReference>
<evidence type="ECO:0000256" key="4">
    <source>
        <dbReference type="ARBA" id="ARBA00013263"/>
    </source>
</evidence>
<evidence type="ECO:0000256" key="11">
    <source>
        <dbReference type="ARBA" id="ARBA00048600"/>
    </source>
</evidence>
<dbReference type="RefSeq" id="WP_301343144.1">
    <property type="nucleotide sequence ID" value="NZ_JAQJJC010000013.1"/>
</dbReference>
<dbReference type="EMBL" id="JAQJJC010000013">
    <property type="protein sequence ID" value="MDN5114715.1"/>
    <property type="molecule type" value="Genomic_DNA"/>
</dbReference>
<evidence type="ECO:0000256" key="1">
    <source>
        <dbReference type="ARBA" id="ARBA00003761"/>
    </source>
</evidence>
<reference evidence="16" key="1">
    <citation type="journal article" date="2023" name="Microorganisms">
        <title>Genomic Characterization of Arcobacter butzleri Strains Isolated from Various Sources in Lithuania.</title>
        <authorList>
            <person name="Uljanovas D."/>
            <person name="Golz G."/>
            <person name="Fleischmann S."/>
            <person name="Kudirkiene E."/>
            <person name="Kasetiene N."/>
            <person name="Grineviciene A."/>
            <person name="Tamuleviciene E."/>
            <person name="Aksomaitiene J."/>
            <person name="Alter T."/>
            <person name="Malakauskas M."/>
        </authorList>
    </citation>
    <scope>NUCLEOTIDE SEQUENCE</scope>
    <source>
        <strain evidence="16">W48</strain>
    </source>
</reference>
<evidence type="ECO:0000256" key="9">
    <source>
        <dbReference type="ARBA" id="ARBA00022842"/>
    </source>
</evidence>
<dbReference type="SUPFAM" id="SSF56059">
    <property type="entry name" value="Glutathione synthetase ATP-binding domain-like"/>
    <property type="match status" value="1"/>
</dbReference>
<evidence type="ECO:0000256" key="8">
    <source>
        <dbReference type="ARBA" id="ARBA00022840"/>
    </source>
</evidence>
<keyword evidence="6" id="KW-0479">Metal-binding</keyword>
<dbReference type="Proteomes" id="UP001170713">
    <property type="component" value="Unassembled WGS sequence"/>
</dbReference>
<dbReference type="AlphaFoldDB" id="A0AAW7Q5L6"/>
<dbReference type="InterPro" id="IPR005482">
    <property type="entry name" value="Biotin_COase_C"/>
</dbReference>
<dbReference type="InterPro" id="IPR011764">
    <property type="entry name" value="Biotin_carboxylation_dom"/>
</dbReference>
<evidence type="ECO:0000256" key="13">
    <source>
        <dbReference type="RuleBase" id="RU365063"/>
    </source>
</evidence>
<keyword evidence="13" id="KW-0275">Fatty acid biosynthesis</keyword>
<dbReference type="InterPro" id="IPR011054">
    <property type="entry name" value="Rudment_hybrid_motif"/>
</dbReference>
<evidence type="ECO:0000256" key="7">
    <source>
        <dbReference type="ARBA" id="ARBA00022741"/>
    </source>
</evidence>
<evidence type="ECO:0000259" key="14">
    <source>
        <dbReference type="PROSITE" id="PS50975"/>
    </source>
</evidence>
<evidence type="ECO:0000313" key="17">
    <source>
        <dbReference type="Proteomes" id="UP001170713"/>
    </source>
</evidence>
<evidence type="ECO:0000313" key="16">
    <source>
        <dbReference type="EMBL" id="MDN5114715.1"/>
    </source>
</evidence>
<dbReference type="GO" id="GO:0005524">
    <property type="term" value="F:ATP binding"/>
    <property type="evidence" value="ECO:0007669"/>
    <property type="project" value="UniProtKB-UniRule"/>
</dbReference>
<evidence type="ECO:0000256" key="3">
    <source>
        <dbReference type="ARBA" id="ARBA00011750"/>
    </source>
</evidence>
<dbReference type="PROSITE" id="PS50979">
    <property type="entry name" value="BC"/>
    <property type="match status" value="1"/>
</dbReference>
<accession>A0AAW7Q5L6</accession>
<dbReference type="PANTHER" id="PTHR48095:SF2">
    <property type="entry name" value="BIOTIN CARBOXYLASE, CHLOROPLASTIC"/>
    <property type="match status" value="1"/>
</dbReference>
<dbReference type="FunFam" id="3.30.1490.20:FF:000018">
    <property type="entry name" value="Biotin carboxylase"/>
    <property type="match status" value="1"/>
</dbReference>
<evidence type="ECO:0000256" key="2">
    <source>
        <dbReference type="ARBA" id="ARBA00004956"/>
    </source>
</evidence>
<dbReference type="PROSITE" id="PS50975">
    <property type="entry name" value="ATP_GRASP"/>
    <property type="match status" value="1"/>
</dbReference>
<dbReference type="PANTHER" id="PTHR48095">
    <property type="entry name" value="PYRUVATE CARBOXYLASE SUBUNIT A"/>
    <property type="match status" value="1"/>
</dbReference>
<dbReference type="InterPro" id="IPR051602">
    <property type="entry name" value="ACC_Biotin_Carboxylase"/>
</dbReference>
<dbReference type="PROSITE" id="PS00867">
    <property type="entry name" value="CPSASE_2"/>
    <property type="match status" value="1"/>
</dbReference>
<dbReference type="EC" id="6.3.4.14" evidence="4 13"/>
<dbReference type="Gene3D" id="3.30.470.20">
    <property type="entry name" value="ATP-grasp fold, B domain"/>
    <property type="match status" value="1"/>
</dbReference>
<keyword evidence="7 12" id="KW-0547">Nucleotide-binding</keyword>
<dbReference type="NCBIfam" id="NF006286">
    <property type="entry name" value="PRK08462.1"/>
    <property type="match status" value="1"/>
</dbReference>
<dbReference type="SUPFAM" id="SSF51246">
    <property type="entry name" value="Rudiment single hybrid motif"/>
    <property type="match status" value="1"/>
</dbReference>
<gene>
    <name evidence="16" type="ORF">PJV88_08765</name>
</gene>
<comment type="function">
    <text evidence="1 13">This protein is a component of the acetyl coenzyme A carboxylase complex; first, biotin carboxylase catalyzes the carboxylation of the carrier protein and then the transcarboxylase transfers the carboxyl group to form malonyl-CoA.</text>
</comment>
<dbReference type="GO" id="GO:0006633">
    <property type="term" value="P:fatty acid biosynthetic process"/>
    <property type="evidence" value="ECO:0007669"/>
    <property type="project" value="UniProtKB-KW"/>
</dbReference>
<dbReference type="Pfam" id="PF00289">
    <property type="entry name" value="Biotin_carb_N"/>
    <property type="match status" value="1"/>
</dbReference>
<comment type="subunit">
    <text evidence="3 13">Acetyl-CoA carboxylase is a heterohexamer of biotin carboxyl carrier protein, biotin carboxylase and the two subunits of carboxyl transferase in a 2:2 complex.</text>
</comment>
<keyword evidence="10 13" id="KW-0092">Biotin</keyword>
<keyword evidence="5 13" id="KW-0436">Ligase</keyword>
<dbReference type="NCBIfam" id="TIGR00514">
    <property type="entry name" value="accC"/>
    <property type="match status" value="1"/>
</dbReference>